<evidence type="ECO:0000313" key="1">
    <source>
        <dbReference type="EMBL" id="CCB48703.1"/>
    </source>
</evidence>
<reference evidence="2" key="1">
    <citation type="journal article" date="2007" name="Nature">
        <title>The grapevine genome sequence suggests ancestral hexaploidization in major angiosperm phyla.</title>
        <authorList>
            <consortium name="The French-Italian Public Consortium for Grapevine Genome Characterization."/>
            <person name="Jaillon O."/>
            <person name="Aury J.-M."/>
            <person name="Noel B."/>
            <person name="Policriti A."/>
            <person name="Clepet C."/>
            <person name="Casagrande A."/>
            <person name="Choisne N."/>
            <person name="Aubourg S."/>
            <person name="Vitulo N."/>
            <person name="Jubin C."/>
            <person name="Vezzi A."/>
            <person name="Legeai F."/>
            <person name="Hugueney P."/>
            <person name="Dasilva C."/>
            <person name="Horner D."/>
            <person name="Mica E."/>
            <person name="Jublot D."/>
            <person name="Poulain J."/>
            <person name="Bruyere C."/>
            <person name="Billault A."/>
            <person name="Segurens B."/>
            <person name="Gouyvenoux M."/>
            <person name="Ugarte E."/>
            <person name="Cattonaro F."/>
            <person name="Anthouard V."/>
            <person name="Vico V."/>
            <person name="Del Fabbro C."/>
            <person name="Alaux M."/>
            <person name="Di Gaspero G."/>
            <person name="Dumas V."/>
            <person name="Felice N."/>
            <person name="Paillard S."/>
            <person name="Juman I."/>
            <person name="Moroldo M."/>
            <person name="Scalabrin S."/>
            <person name="Canaguier A."/>
            <person name="Le Clainche I."/>
            <person name="Malacrida G."/>
            <person name="Durand E."/>
            <person name="Pesole G."/>
            <person name="Laucou V."/>
            <person name="Chatelet P."/>
            <person name="Merdinoglu D."/>
            <person name="Delledonne M."/>
            <person name="Pezzotti M."/>
            <person name="Lecharny A."/>
            <person name="Scarpelli C."/>
            <person name="Artiguenave F."/>
            <person name="Pe M.E."/>
            <person name="Valle G."/>
            <person name="Morgante M."/>
            <person name="Caboche M."/>
            <person name="Adam-Blondon A.-F."/>
            <person name="Weissenbach J."/>
            <person name="Quetier F."/>
            <person name="Wincker P."/>
        </authorList>
    </citation>
    <scope>NUCLEOTIDE SEQUENCE [LARGE SCALE GENOMIC DNA]</scope>
    <source>
        <strain evidence="2">cv. Pinot noir / PN40024</strain>
    </source>
</reference>
<sequence length="8" mass="834">MAWTGLVG</sequence>
<protein>
    <submittedName>
        <fullName evidence="1">Uncharacterized protein</fullName>
    </submittedName>
</protein>
<dbReference type="HOGENOM" id="CLU_3439520_0_0_1"/>
<accession>F6H938</accession>
<dbReference type="InParanoid" id="F6H938"/>
<dbReference type="Proteomes" id="UP000009183">
    <property type="component" value="Chromosome 12"/>
</dbReference>
<organism evidence="1 2">
    <name type="scientific">Vitis vinifera</name>
    <name type="common">Grape</name>
    <dbReference type="NCBI Taxonomy" id="29760"/>
    <lineage>
        <taxon>Eukaryota</taxon>
        <taxon>Viridiplantae</taxon>
        <taxon>Streptophyta</taxon>
        <taxon>Embryophyta</taxon>
        <taxon>Tracheophyta</taxon>
        <taxon>Spermatophyta</taxon>
        <taxon>Magnoliopsida</taxon>
        <taxon>eudicotyledons</taxon>
        <taxon>Gunneridae</taxon>
        <taxon>Pentapetalae</taxon>
        <taxon>rosids</taxon>
        <taxon>Vitales</taxon>
        <taxon>Vitaceae</taxon>
        <taxon>Viteae</taxon>
        <taxon>Vitis</taxon>
    </lineage>
</organism>
<keyword evidence="2" id="KW-1185">Reference proteome</keyword>
<gene>
    <name evidence="1" type="ordered locus">VIT_12s0034g01540</name>
</gene>
<dbReference type="EMBL" id="FN595497">
    <property type="protein sequence ID" value="CCB48703.1"/>
    <property type="molecule type" value="Genomic_DNA"/>
</dbReference>
<name>F6H938_VITVI</name>
<proteinExistence type="predicted"/>
<evidence type="ECO:0000313" key="2">
    <source>
        <dbReference type="Proteomes" id="UP000009183"/>
    </source>
</evidence>